<dbReference type="OrthoDB" id="272512at2759"/>
<keyword evidence="5 8" id="KW-0472">Membrane</keyword>
<evidence type="ECO:0000256" key="5">
    <source>
        <dbReference type="ARBA" id="ARBA00023136"/>
    </source>
</evidence>
<dbReference type="Proteomes" id="UP000008493">
    <property type="component" value="Unassembled WGS sequence"/>
</dbReference>
<dbReference type="AlphaFoldDB" id="K5XAT7"/>
<evidence type="ECO:0000256" key="6">
    <source>
        <dbReference type="ARBA" id="ARBA00023315"/>
    </source>
</evidence>
<feature type="region of interest" description="Disordered" evidence="7">
    <location>
        <begin position="153"/>
        <end position="180"/>
    </location>
</feature>
<evidence type="ECO:0008006" key="11">
    <source>
        <dbReference type="Google" id="ProtNLM"/>
    </source>
</evidence>
<dbReference type="GeneID" id="18825662"/>
<dbReference type="GO" id="GO:0016746">
    <property type="term" value="F:acyltransferase activity"/>
    <property type="evidence" value="ECO:0007669"/>
    <property type="project" value="UniProtKB-KW"/>
</dbReference>
<evidence type="ECO:0000313" key="10">
    <source>
        <dbReference type="Proteomes" id="UP000008493"/>
    </source>
</evidence>
<evidence type="ECO:0000313" key="9">
    <source>
        <dbReference type="EMBL" id="EKM80373.1"/>
    </source>
</evidence>
<evidence type="ECO:0000256" key="1">
    <source>
        <dbReference type="ARBA" id="ARBA00022679"/>
    </source>
</evidence>
<feature type="transmembrane region" description="Helical" evidence="8">
    <location>
        <begin position="36"/>
        <end position="59"/>
    </location>
</feature>
<dbReference type="HOGENOM" id="CLU_048121_2_0_1"/>
<evidence type="ECO:0000256" key="4">
    <source>
        <dbReference type="ARBA" id="ARBA00023098"/>
    </source>
</evidence>
<keyword evidence="6" id="KW-0012">Acyltransferase</keyword>
<dbReference type="PANTHER" id="PTHR23063:SF60">
    <property type="entry name" value="LYSOPHOSPHATIDIC ACID:OLEOYL-COA ACYLTRANSFERASE 1"/>
    <property type="match status" value="1"/>
</dbReference>
<organism evidence="9 10">
    <name type="scientific">Agaricus bisporus var. burnettii (strain JB137-S8 / ATCC MYA-4627 / FGSC 10392)</name>
    <name type="common">White button mushroom</name>
    <dbReference type="NCBI Taxonomy" id="597362"/>
    <lineage>
        <taxon>Eukaryota</taxon>
        <taxon>Fungi</taxon>
        <taxon>Dikarya</taxon>
        <taxon>Basidiomycota</taxon>
        <taxon>Agaricomycotina</taxon>
        <taxon>Agaricomycetes</taxon>
        <taxon>Agaricomycetidae</taxon>
        <taxon>Agaricales</taxon>
        <taxon>Agaricineae</taxon>
        <taxon>Agaricaceae</taxon>
        <taxon>Agaricus</taxon>
    </lineage>
</organism>
<gene>
    <name evidence="9" type="ORF">AGABI1DRAFT_120393</name>
</gene>
<dbReference type="InParanoid" id="K5XAT7"/>
<accession>K5XAT7</accession>
<dbReference type="FunCoup" id="K5XAT7">
    <property type="interactions" value="49"/>
</dbReference>
<dbReference type="KEGG" id="abp:AGABI1DRAFT120393"/>
<keyword evidence="2 8" id="KW-0812">Transmembrane</keyword>
<dbReference type="GO" id="GO:0006629">
    <property type="term" value="P:lipid metabolic process"/>
    <property type="evidence" value="ECO:0007669"/>
    <property type="project" value="UniProtKB-KW"/>
</dbReference>
<evidence type="ECO:0000256" key="2">
    <source>
        <dbReference type="ARBA" id="ARBA00022692"/>
    </source>
</evidence>
<dbReference type="RefSeq" id="XP_007329538.1">
    <property type="nucleotide sequence ID" value="XM_007329476.1"/>
</dbReference>
<name>K5XAT7_AGABU</name>
<keyword evidence="10" id="KW-1185">Reference proteome</keyword>
<dbReference type="PANTHER" id="PTHR23063">
    <property type="entry name" value="PHOSPHOLIPID ACYLTRANSFERASE"/>
    <property type="match status" value="1"/>
</dbReference>
<sequence>MEKFSAYRDPGTGIHPFLTPLPPTIPSNAFQAVLHLLGLVLGAFRLAVVLFTVVLYVILVEGVCLLFSPAPPLYRALKHALTFILANMTLFSLGIYRMPVEITTRKRAYNESWNPSKGDLIISNWASWIEIVWLAARYNPIFVLPVPETTPRFERSKPSSSHIMNRPGRATGTGSAGIHNAPKHSAVDPIPIKGFREVSLLEMIYSVGAIPPYFDANSNARPLKEIRRSARRPIVVFPECTTSNGRGMLRFAKVFNEDIPVKGCQVFVMCVRYDPPTSSAPTLTYATALSGSTLLGLVSHAFRIACFPFSSAVSIRLLAPSESPSSQLFIASDHIKGTPGEDPLAEASANLISQIGRLKRTGMGWEDKASFLHYQDQKQK</sequence>
<dbReference type="eggNOG" id="ENOG502S38G">
    <property type="taxonomic scope" value="Eukaryota"/>
</dbReference>
<dbReference type="EMBL" id="JH971389">
    <property type="protein sequence ID" value="EKM80373.1"/>
    <property type="molecule type" value="Genomic_DNA"/>
</dbReference>
<keyword evidence="4" id="KW-0443">Lipid metabolism</keyword>
<dbReference type="OMA" id="WFRFLWD"/>
<dbReference type="STRING" id="597362.K5XAT7"/>
<protein>
    <recommendedName>
        <fullName evidence="11">Phospholipid/glycerol acyltransferase domain-containing protein</fullName>
    </recommendedName>
</protein>
<proteinExistence type="predicted"/>
<feature type="transmembrane region" description="Helical" evidence="8">
    <location>
        <begin position="79"/>
        <end position="96"/>
    </location>
</feature>
<evidence type="ECO:0000256" key="7">
    <source>
        <dbReference type="SAM" id="MobiDB-lite"/>
    </source>
</evidence>
<keyword evidence="3 8" id="KW-1133">Transmembrane helix</keyword>
<reference evidence="10" key="1">
    <citation type="journal article" date="2012" name="Proc. Natl. Acad. Sci. U.S.A.">
        <title>Genome sequence of the button mushroom Agaricus bisporus reveals mechanisms governing adaptation to a humic-rich ecological niche.</title>
        <authorList>
            <person name="Morin E."/>
            <person name="Kohler A."/>
            <person name="Baker A.R."/>
            <person name="Foulongne-Oriol M."/>
            <person name="Lombard V."/>
            <person name="Nagy L.G."/>
            <person name="Ohm R.A."/>
            <person name="Patyshakuliyeva A."/>
            <person name="Brun A."/>
            <person name="Aerts A.L."/>
            <person name="Bailey A.M."/>
            <person name="Billette C."/>
            <person name="Coutinho P.M."/>
            <person name="Deakin G."/>
            <person name="Doddapaneni H."/>
            <person name="Floudas D."/>
            <person name="Grimwood J."/>
            <person name="Hilden K."/>
            <person name="Kuees U."/>
            <person name="LaButti K.M."/>
            <person name="Lapidus A."/>
            <person name="Lindquist E.A."/>
            <person name="Lucas S.M."/>
            <person name="Murat C."/>
            <person name="Riley R.W."/>
            <person name="Salamov A.A."/>
            <person name="Schmutz J."/>
            <person name="Subramanian V."/>
            <person name="Woesten H.A.B."/>
            <person name="Xu J."/>
            <person name="Eastwood D.C."/>
            <person name="Foster G.D."/>
            <person name="Sonnenberg A.S."/>
            <person name="Cullen D."/>
            <person name="de Vries R.P."/>
            <person name="Lundell T."/>
            <person name="Hibbett D.S."/>
            <person name="Henrissat B."/>
            <person name="Burton K.S."/>
            <person name="Kerrigan R.W."/>
            <person name="Challen M.P."/>
            <person name="Grigoriev I.V."/>
            <person name="Martin F."/>
        </authorList>
    </citation>
    <scope>NUCLEOTIDE SEQUENCE [LARGE SCALE GENOMIC DNA]</scope>
    <source>
        <strain evidence="10">JB137-S8 / ATCC MYA-4627 / FGSC 10392</strain>
    </source>
</reference>
<evidence type="ECO:0000256" key="3">
    <source>
        <dbReference type="ARBA" id="ARBA00022989"/>
    </source>
</evidence>
<evidence type="ECO:0000256" key="8">
    <source>
        <dbReference type="SAM" id="Phobius"/>
    </source>
</evidence>
<keyword evidence="1" id="KW-0808">Transferase</keyword>